<name>A0A250J7J3_9BACT</name>
<dbReference type="GO" id="GO:0016987">
    <property type="term" value="F:sigma factor activity"/>
    <property type="evidence" value="ECO:0007669"/>
    <property type="project" value="UniProtKB-KW"/>
</dbReference>
<evidence type="ECO:0000256" key="4">
    <source>
        <dbReference type="ARBA" id="ARBA00023125"/>
    </source>
</evidence>
<dbReference type="InterPro" id="IPR007627">
    <property type="entry name" value="RNA_pol_sigma70_r2"/>
</dbReference>
<dbReference type="AlphaFoldDB" id="A0A250J7J3"/>
<dbReference type="GO" id="GO:0000428">
    <property type="term" value="C:DNA-directed RNA polymerase complex"/>
    <property type="evidence" value="ECO:0007669"/>
    <property type="project" value="UniProtKB-KW"/>
</dbReference>
<dbReference type="PANTHER" id="PTHR43133:SF8">
    <property type="entry name" value="RNA POLYMERASE SIGMA FACTOR HI_1459-RELATED"/>
    <property type="match status" value="1"/>
</dbReference>
<dbReference type="Gene3D" id="1.10.1740.10">
    <property type="match status" value="1"/>
</dbReference>
<evidence type="ECO:0000256" key="1">
    <source>
        <dbReference type="ARBA" id="ARBA00010641"/>
    </source>
</evidence>
<dbReference type="SUPFAM" id="SSF88659">
    <property type="entry name" value="Sigma3 and sigma4 domains of RNA polymerase sigma factors"/>
    <property type="match status" value="1"/>
</dbReference>
<dbReference type="InterPro" id="IPR013324">
    <property type="entry name" value="RNA_pol_sigma_r3/r4-like"/>
</dbReference>
<evidence type="ECO:0000256" key="5">
    <source>
        <dbReference type="ARBA" id="ARBA00023163"/>
    </source>
</evidence>
<dbReference type="InterPro" id="IPR036388">
    <property type="entry name" value="WH-like_DNA-bd_sf"/>
</dbReference>
<dbReference type="SUPFAM" id="SSF88946">
    <property type="entry name" value="Sigma2 domain of RNA polymerase sigma factors"/>
    <property type="match status" value="1"/>
</dbReference>
<dbReference type="Pfam" id="PF04542">
    <property type="entry name" value="Sigma70_r2"/>
    <property type="match status" value="1"/>
</dbReference>
<keyword evidence="4" id="KW-0238">DNA-binding</keyword>
<keyword evidence="2" id="KW-0805">Transcription regulation</keyword>
<evidence type="ECO:0000256" key="3">
    <source>
        <dbReference type="ARBA" id="ARBA00023082"/>
    </source>
</evidence>
<keyword evidence="5" id="KW-0804">Transcription</keyword>
<evidence type="ECO:0000313" key="8">
    <source>
        <dbReference type="Proteomes" id="UP000217257"/>
    </source>
</evidence>
<proteinExistence type="inferred from homology"/>
<dbReference type="NCBIfam" id="TIGR02937">
    <property type="entry name" value="sigma70-ECF"/>
    <property type="match status" value="1"/>
</dbReference>
<reference evidence="7 8" key="1">
    <citation type="submission" date="2017-06" db="EMBL/GenBank/DDBJ databases">
        <title>Sequencing and comparative analysis of myxobacterial genomes.</title>
        <authorList>
            <person name="Rupp O."/>
            <person name="Goesmann A."/>
            <person name="Sogaard-Andersen L."/>
        </authorList>
    </citation>
    <scope>NUCLEOTIDE SEQUENCE [LARGE SCALE GENOMIC DNA]</scope>
    <source>
        <strain evidence="7 8">DSM 52655</strain>
    </source>
</reference>
<dbReference type="InterPro" id="IPR039425">
    <property type="entry name" value="RNA_pol_sigma-70-like"/>
</dbReference>
<evidence type="ECO:0000313" key="7">
    <source>
        <dbReference type="EMBL" id="ATB39884.1"/>
    </source>
</evidence>
<sequence>MPPKEGGDSPLAIDVEAYYRRYGPQVLRRCRFLLRDEEKAVDAMHDVFVQLLRHREDLRNSAPSSLLHQIATRVCLNRLRGARRRPEDAHDELVLRIASAEDTGARTEARGLLDRLFGRVPASSQDIAVLHLVDGMTLEETAREVGLSVSGVRKRLRALSTVLEELETA</sequence>
<dbReference type="InterPro" id="IPR014284">
    <property type="entry name" value="RNA_pol_sigma-70_dom"/>
</dbReference>
<gene>
    <name evidence="7" type="ORF">CYFUS_005332</name>
</gene>
<evidence type="ECO:0000256" key="2">
    <source>
        <dbReference type="ARBA" id="ARBA00023015"/>
    </source>
</evidence>
<dbReference type="PANTHER" id="PTHR43133">
    <property type="entry name" value="RNA POLYMERASE ECF-TYPE SIGMA FACTO"/>
    <property type="match status" value="1"/>
</dbReference>
<keyword evidence="7" id="KW-0240">DNA-directed RNA polymerase</keyword>
<dbReference type="GO" id="GO:0006352">
    <property type="term" value="P:DNA-templated transcription initiation"/>
    <property type="evidence" value="ECO:0007669"/>
    <property type="project" value="InterPro"/>
</dbReference>
<organism evidence="7 8">
    <name type="scientific">Cystobacter fuscus</name>
    <dbReference type="NCBI Taxonomy" id="43"/>
    <lineage>
        <taxon>Bacteria</taxon>
        <taxon>Pseudomonadati</taxon>
        <taxon>Myxococcota</taxon>
        <taxon>Myxococcia</taxon>
        <taxon>Myxococcales</taxon>
        <taxon>Cystobacterineae</taxon>
        <taxon>Archangiaceae</taxon>
        <taxon>Cystobacter</taxon>
    </lineage>
</organism>
<dbReference type="KEGG" id="cfus:CYFUS_005332"/>
<dbReference type="Gene3D" id="1.10.10.10">
    <property type="entry name" value="Winged helix-like DNA-binding domain superfamily/Winged helix DNA-binding domain"/>
    <property type="match status" value="1"/>
</dbReference>
<protein>
    <submittedName>
        <fullName evidence="7">DNA-directed RNA polymerase sigma-70 factor</fullName>
    </submittedName>
</protein>
<feature type="domain" description="RNA polymerase sigma-70 region 2" evidence="6">
    <location>
        <begin position="19"/>
        <end position="85"/>
    </location>
</feature>
<comment type="similarity">
    <text evidence="1">Belongs to the sigma-70 factor family. ECF subfamily.</text>
</comment>
<dbReference type="EMBL" id="CP022098">
    <property type="protein sequence ID" value="ATB39884.1"/>
    <property type="molecule type" value="Genomic_DNA"/>
</dbReference>
<dbReference type="Proteomes" id="UP000217257">
    <property type="component" value="Chromosome"/>
</dbReference>
<dbReference type="GO" id="GO:0003677">
    <property type="term" value="F:DNA binding"/>
    <property type="evidence" value="ECO:0007669"/>
    <property type="project" value="UniProtKB-KW"/>
</dbReference>
<evidence type="ECO:0000259" key="6">
    <source>
        <dbReference type="Pfam" id="PF04542"/>
    </source>
</evidence>
<accession>A0A250J7J3</accession>
<keyword evidence="3" id="KW-0731">Sigma factor</keyword>
<dbReference type="InterPro" id="IPR013325">
    <property type="entry name" value="RNA_pol_sigma_r2"/>
</dbReference>